<feature type="compositionally biased region" description="Polar residues" evidence="1">
    <location>
        <begin position="113"/>
        <end position="129"/>
    </location>
</feature>
<sequence length="413" mass="48268">FNCRMSFMKSLFGKGKKKEEKEEQKKDPFKRDQSQRRSVHLGDRSFGAENLPSYYQSVGHKYPKGPKSCPGVESREGDEDSLGARTDFEYSHKRKSKRGILVNRRDIDRHSDYSSQDPSPLSSHFSRPNQAPPSRHYHSSLDESDEENDYNGRIREKLRRTEEEKMAIESRYQELKWRVKSDREEERRRVKIEREEERRRNSDTVDSFRRQLKEMERKYDKVREQNEQLRRELHRREKYEPSMDSQNLKWMQELQELRQLKSHYESSLRPSSFLAPFTPFPPMPYTNTFSSTYPTASTATGTPSTSIVEEPAQDGAGEALWDPEDTSFRPFNASLSEQMNGSSAPFPFSTPLTMPERETPRSEETIAETSDLSFRNNMDSLQESSFRPPLPSTMPPRRISQSDPAISSPPRKI</sequence>
<dbReference type="PANTHER" id="PTHR37960:SF1">
    <property type="entry name" value="BZIP DOMAIN-CONTAINING PROTEIN"/>
    <property type="match status" value="1"/>
</dbReference>
<dbReference type="AlphaFoldDB" id="A0AAV5V4C9"/>
<dbReference type="Proteomes" id="UP001432322">
    <property type="component" value="Unassembled WGS sequence"/>
</dbReference>
<feature type="non-terminal residue" evidence="2">
    <location>
        <position position="1"/>
    </location>
</feature>
<name>A0AAV5V4C9_9BILA</name>
<feature type="region of interest" description="Disordered" evidence="1">
    <location>
        <begin position="219"/>
        <end position="245"/>
    </location>
</feature>
<feature type="compositionally biased region" description="Polar residues" evidence="1">
    <location>
        <begin position="367"/>
        <end position="385"/>
    </location>
</feature>
<dbReference type="EMBL" id="BTSY01000002">
    <property type="protein sequence ID" value="GMT14452.1"/>
    <property type="molecule type" value="Genomic_DNA"/>
</dbReference>
<dbReference type="PANTHER" id="PTHR37960">
    <property type="entry name" value="PROTEIN CBG06493-RELATED"/>
    <property type="match status" value="1"/>
</dbReference>
<reference evidence="2" key="1">
    <citation type="submission" date="2023-10" db="EMBL/GenBank/DDBJ databases">
        <title>Genome assembly of Pristionchus species.</title>
        <authorList>
            <person name="Yoshida K."/>
            <person name="Sommer R.J."/>
        </authorList>
    </citation>
    <scope>NUCLEOTIDE SEQUENCE</scope>
    <source>
        <strain evidence="2">RS5133</strain>
    </source>
</reference>
<protein>
    <submittedName>
        <fullName evidence="2">Uncharacterized protein</fullName>
    </submittedName>
</protein>
<feature type="compositionally biased region" description="Basic and acidic residues" evidence="1">
    <location>
        <begin position="17"/>
        <end position="43"/>
    </location>
</feature>
<feature type="compositionally biased region" description="Low complexity" evidence="1">
    <location>
        <begin position="291"/>
        <end position="306"/>
    </location>
</feature>
<accession>A0AAV5V4C9</accession>
<proteinExistence type="predicted"/>
<organism evidence="2 3">
    <name type="scientific">Pristionchus fissidentatus</name>
    <dbReference type="NCBI Taxonomy" id="1538716"/>
    <lineage>
        <taxon>Eukaryota</taxon>
        <taxon>Metazoa</taxon>
        <taxon>Ecdysozoa</taxon>
        <taxon>Nematoda</taxon>
        <taxon>Chromadorea</taxon>
        <taxon>Rhabditida</taxon>
        <taxon>Rhabditina</taxon>
        <taxon>Diplogasteromorpha</taxon>
        <taxon>Diplogasteroidea</taxon>
        <taxon>Neodiplogasteridae</taxon>
        <taxon>Pristionchus</taxon>
    </lineage>
</organism>
<evidence type="ECO:0000256" key="1">
    <source>
        <dbReference type="SAM" id="MobiDB-lite"/>
    </source>
</evidence>
<feature type="compositionally biased region" description="Polar residues" evidence="1">
    <location>
        <begin position="333"/>
        <end position="343"/>
    </location>
</feature>
<gene>
    <name evidence="2" type="ORF">PFISCL1PPCAC_5749</name>
</gene>
<evidence type="ECO:0000313" key="2">
    <source>
        <dbReference type="EMBL" id="GMT14452.1"/>
    </source>
</evidence>
<evidence type="ECO:0000313" key="3">
    <source>
        <dbReference type="Proteomes" id="UP001432322"/>
    </source>
</evidence>
<feature type="region of interest" description="Disordered" evidence="1">
    <location>
        <begin position="1"/>
        <end position="165"/>
    </location>
</feature>
<feature type="compositionally biased region" description="Basic and acidic residues" evidence="1">
    <location>
        <begin position="150"/>
        <end position="165"/>
    </location>
</feature>
<feature type="compositionally biased region" description="Basic and acidic residues" evidence="1">
    <location>
        <begin position="219"/>
        <end position="241"/>
    </location>
</feature>
<feature type="compositionally biased region" description="Basic and acidic residues" evidence="1">
    <location>
        <begin position="103"/>
        <end position="112"/>
    </location>
</feature>
<comment type="caution">
    <text evidence="2">The sequence shown here is derived from an EMBL/GenBank/DDBJ whole genome shotgun (WGS) entry which is preliminary data.</text>
</comment>
<keyword evidence="3" id="KW-1185">Reference proteome</keyword>
<feature type="compositionally biased region" description="Basic and acidic residues" evidence="1">
    <location>
        <begin position="355"/>
        <end position="364"/>
    </location>
</feature>
<feature type="region of interest" description="Disordered" evidence="1">
    <location>
        <begin position="180"/>
        <end position="206"/>
    </location>
</feature>
<feature type="region of interest" description="Disordered" evidence="1">
    <location>
        <begin position="291"/>
        <end position="413"/>
    </location>
</feature>